<reference evidence="1" key="1">
    <citation type="submission" date="2023-10" db="EMBL/GenBank/DDBJ databases">
        <title>A new archaeal virus that suppresses the transcription of host immunity genes.</title>
        <authorList>
            <person name="Turgeman-Grott I."/>
            <person name="Golan N."/>
            <person name="Neri U."/>
            <person name="Naki D."/>
            <person name="Altman N."/>
            <person name="Eizenshtein K."/>
            <person name="Choudhary D."/>
            <person name="Levi R."/>
            <person name="Himani H."/>
            <person name="Reshef L."/>
            <person name="Papke T.R."/>
            <person name="Gophna U."/>
        </authorList>
    </citation>
    <scope>NUCLEOTIDE SEQUENCE</scope>
    <source>
        <strain evidence="1">Atlit-48N</strain>
    </source>
</reference>
<name>A0ACD5HVT4_9EURY</name>
<evidence type="ECO:0000313" key="2">
    <source>
        <dbReference type="Proteomes" id="UP000257089"/>
    </source>
</evidence>
<proteinExistence type="predicted"/>
<dbReference type="Proteomes" id="UP000257089">
    <property type="component" value="Chromosome"/>
</dbReference>
<gene>
    <name evidence="1" type="ORF">DEQ67_008260</name>
</gene>
<dbReference type="EC" id="2.5.1.6" evidence="1"/>
<keyword evidence="1" id="KW-0808">Transferase</keyword>
<sequence length="402" mass="43525">MNDRNIRLESADKRAVEDQEVEIVERKGIGHPDSISDGIAESVSRALSNLYLDRVGKVLHYNTDETQLVAGTAAPAFGGGEVIEPIYLLIVGRATKEYDGEKIPVDSTALRAAREYLNENIPGLDVGTDIIVDVKLGEGSGDLQDVFGEETQQVPMANDTSFGVGHAPLTETERIVLEAERALNGPAYGDDHPELGQDIKLMGKREGDVIDVTVAAAMVDKHLDDIDDYVAAVDDVREFVSDLATDYTDREVNVEVNTADDYDEGSIYLTTTGTSAEQGDDGSVGRGNRANGLITPNRPMSMEATSGKNPVNHIGKIYNLLSTHIAETVVDEVDGIRDLQVRLLSQIGRPIDEPHVADAKVITDDGVTIADIEDEVIAIIDRELANVTDITRRTIEGELSTF</sequence>
<protein>
    <submittedName>
        <fullName evidence="1">Methionine adenosyltransferase</fullName>
        <ecNumber evidence="1">2.5.1.6</ecNumber>
    </submittedName>
</protein>
<organism evidence="1 2">
    <name type="scientific">Haloferax sp. Atlit-48N</name>
    <dbReference type="NCBI Taxonomy" id="2077198"/>
    <lineage>
        <taxon>Archaea</taxon>
        <taxon>Methanobacteriati</taxon>
        <taxon>Methanobacteriota</taxon>
        <taxon>Stenosarchaea group</taxon>
        <taxon>Halobacteria</taxon>
        <taxon>Halobacteriales</taxon>
        <taxon>Haloferacaceae</taxon>
        <taxon>Haloferax</taxon>
    </lineage>
</organism>
<evidence type="ECO:0000313" key="1">
    <source>
        <dbReference type="EMBL" id="XRJ18527.1"/>
    </source>
</evidence>
<dbReference type="EMBL" id="CP137689">
    <property type="protein sequence ID" value="XRJ18527.1"/>
    <property type="molecule type" value="Genomic_DNA"/>
</dbReference>
<accession>A0ACD5HVT4</accession>